<evidence type="ECO:0008006" key="4">
    <source>
        <dbReference type="Google" id="ProtNLM"/>
    </source>
</evidence>
<dbReference type="Proteomes" id="UP000244932">
    <property type="component" value="Unassembled WGS sequence"/>
</dbReference>
<dbReference type="InterPro" id="IPR019225">
    <property type="entry name" value="DUF2155"/>
</dbReference>
<feature type="chain" id="PRO_5015322859" description="DUF2155 domain-containing protein" evidence="1">
    <location>
        <begin position="20"/>
        <end position="167"/>
    </location>
</feature>
<keyword evidence="3" id="KW-1185">Reference proteome</keyword>
<feature type="signal peptide" evidence="1">
    <location>
        <begin position="1"/>
        <end position="19"/>
    </location>
</feature>
<name>A0A2R8AB58_9RHOB</name>
<evidence type="ECO:0000313" key="2">
    <source>
        <dbReference type="EMBL" id="SPF29463.1"/>
    </source>
</evidence>
<organism evidence="2 3">
    <name type="scientific">Pontivivens insulae</name>
    <dbReference type="NCBI Taxonomy" id="1639689"/>
    <lineage>
        <taxon>Bacteria</taxon>
        <taxon>Pseudomonadati</taxon>
        <taxon>Pseudomonadota</taxon>
        <taxon>Alphaproteobacteria</taxon>
        <taxon>Rhodobacterales</taxon>
        <taxon>Paracoccaceae</taxon>
        <taxon>Pontivivens</taxon>
    </lineage>
</organism>
<dbReference type="Pfam" id="PF09923">
    <property type="entry name" value="DUF2155"/>
    <property type="match status" value="1"/>
</dbReference>
<proteinExistence type="predicted"/>
<keyword evidence="1" id="KW-0732">Signal</keyword>
<reference evidence="2 3" key="1">
    <citation type="submission" date="2018-03" db="EMBL/GenBank/DDBJ databases">
        <authorList>
            <person name="Keele B.F."/>
        </authorList>
    </citation>
    <scope>NUCLEOTIDE SEQUENCE [LARGE SCALE GENOMIC DNA]</scope>
    <source>
        <strain evidence="2 3">CeCT 8812</strain>
    </source>
</reference>
<sequence length="167" mass="18527">MRKALITLAISLMATTATAQVEQDILEDLLRDFGDDVIPDRGEITSRVVDGAVLRGLDTLNGTVSIFAVPVGQTVDYERLTIDLEACRIPAEGEKPDGYAFLHIQDQREDAPQFSGWMIASSPALNALDHPRYDIWVDRCYEGEMPELPTLERVSADRTLQPAPQDQ</sequence>
<protein>
    <recommendedName>
        <fullName evidence="4">DUF2155 domain-containing protein</fullName>
    </recommendedName>
</protein>
<accession>A0A2R8AB58</accession>
<dbReference type="AlphaFoldDB" id="A0A2R8AB58"/>
<evidence type="ECO:0000313" key="3">
    <source>
        <dbReference type="Proteomes" id="UP000244932"/>
    </source>
</evidence>
<dbReference type="RefSeq" id="WP_245895324.1">
    <property type="nucleotide sequence ID" value="NZ_OMKW01000002.1"/>
</dbReference>
<evidence type="ECO:0000256" key="1">
    <source>
        <dbReference type="SAM" id="SignalP"/>
    </source>
</evidence>
<dbReference type="EMBL" id="OMKW01000002">
    <property type="protein sequence ID" value="SPF29463.1"/>
    <property type="molecule type" value="Genomic_DNA"/>
</dbReference>
<gene>
    <name evidence="2" type="ORF">POI8812_01773</name>
</gene>